<dbReference type="EC" id="4.1.2.14" evidence="5"/>
<dbReference type="CDD" id="cd00452">
    <property type="entry name" value="KDPG_aldolase"/>
    <property type="match status" value="1"/>
</dbReference>
<comment type="caution">
    <text evidence="9">The sequence shown here is derived from an EMBL/GenBank/DDBJ whole genome shotgun (WGS) entry which is preliminary data.</text>
</comment>
<evidence type="ECO:0000256" key="7">
    <source>
        <dbReference type="ARBA" id="ARBA00023270"/>
    </source>
</evidence>
<protein>
    <recommendedName>
        <fullName evidence="5">2-dehydro-3-deoxy-phosphogluconate aldolase</fullName>
        <ecNumber evidence="5">4.1.2.14</ecNumber>
    </recommendedName>
</protein>
<dbReference type="Proteomes" id="UP000653472">
    <property type="component" value="Unassembled WGS sequence"/>
</dbReference>
<evidence type="ECO:0000256" key="4">
    <source>
        <dbReference type="ARBA" id="ARBA00011233"/>
    </source>
</evidence>
<dbReference type="PROSITE" id="PS00159">
    <property type="entry name" value="ALDOLASE_KDPG_KHG_1"/>
    <property type="match status" value="1"/>
</dbReference>
<evidence type="ECO:0000256" key="8">
    <source>
        <dbReference type="ARBA" id="ARBA00023277"/>
    </source>
</evidence>
<dbReference type="PANTHER" id="PTHR30246:SF1">
    <property type="entry name" value="2-DEHYDRO-3-DEOXY-6-PHOSPHOGALACTONATE ALDOLASE-RELATED"/>
    <property type="match status" value="1"/>
</dbReference>
<evidence type="ECO:0000313" key="10">
    <source>
        <dbReference type="Proteomes" id="UP000653472"/>
    </source>
</evidence>
<accession>A0A969WB09</accession>
<dbReference type="RefSeq" id="WP_168149410.1">
    <property type="nucleotide sequence ID" value="NZ_JAAVXB010000011.1"/>
</dbReference>
<keyword evidence="7" id="KW-0704">Schiff base</keyword>
<proteinExistence type="inferred from homology"/>
<evidence type="ECO:0000256" key="2">
    <source>
        <dbReference type="ARBA" id="ARBA00004736"/>
    </source>
</evidence>
<comment type="similarity">
    <text evidence="3">Belongs to the KHG/KDPG aldolase family.</text>
</comment>
<dbReference type="SUPFAM" id="SSF51569">
    <property type="entry name" value="Aldolase"/>
    <property type="match status" value="1"/>
</dbReference>
<evidence type="ECO:0000256" key="3">
    <source>
        <dbReference type="ARBA" id="ARBA00006906"/>
    </source>
</evidence>
<sequence>MKAAFASIAEVMKSGPVMPVIVIDRLDDAVPLARALVAGGVRVLEVTLRTPVALDAIAAISEAVPDAIVGAGTILNAHDLKTAGEAGARFGVSPGATTDLLRAARSNGWTFLPGVMTPSEAMKAVAEGFAALKFFPAVPAGGVQMLKAIAGPLPQLRFCPTGGISPATAPDFLSLANVDCIGGSWLAPRQLVEAGDWAAITALAAQASQLGSGV</sequence>
<dbReference type="InterPro" id="IPR013785">
    <property type="entry name" value="Aldolase_TIM"/>
</dbReference>
<dbReference type="EMBL" id="JAAVXB010000011">
    <property type="protein sequence ID" value="NKF24086.1"/>
    <property type="molecule type" value="Genomic_DNA"/>
</dbReference>
<dbReference type="InterPro" id="IPR031337">
    <property type="entry name" value="KDPG/KHG_AS_1"/>
</dbReference>
<dbReference type="NCBIfam" id="NF004325">
    <property type="entry name" value="PRK05718.1"/>
    <property type="match status" value="1"/>
</dbReference>
<evidence type="ECO:0000256" key="5">
    <source>
        <dbReference type="ARBA" id="ARBA00013063"/>
    </source>
</evidence>
<gene>
    <name evidence="9" type="primary">eda</name>
    <name evidence="9" type="ORF">G7Y82_17375</name>
</gene>
<dbReference type="AlphaFoldDB" id="A0A969WB09"/>
<keyword evidence="10" id="KW-1185">Reference proteome</keyword>
<keyword evidence="8" id="KW-0119">Carbohydrate metabolism</keyword>
<evidence type="ECO:0000313" key="9">
    <source>
        <dbReference type="EMBL" id="NKF24086.1"/>
    </source>
</evidence>
<evidence type="ECO:0000256" key="6">
    <source>
        <dbReference type="ARBA" id="ARBA00023239"/>
    </source>
</evidence>
<comment type="pathway">
    <text evidence="2">Carbohydrate acid metabolism; 2-dehydro-3-deoxy-D-gluconate degradation; D-glyceraldehyde 3-phosphate and pyruvate from 2-dehydro-3-deoxy-D-gluconate: step 2/2.</text>
</comment>
<dbReference type="NCBIfam" id="TIGR01182">
    <property type="entry name" value="eda"/>
    <property type="match status" value="1"/>
</dbReference>
<evidence type="ECO:0000256" key="1">
    <source>
        <dbReference type="ARBA" id="ARBA00000654"/>
    </source>
</evidence>
<dbReference type="GO" id="GO:0008675">
    <property type="term" value="F:2-dehydro-3-deoxy-phosphogluconate aldolase activity"/>
    <property type="evidence" value="ECO:0007669"/>
    <property type="project" value="UniProtKB-EC"/>
</dbReference>
<dbReference type="Pfam" id="PF01081">
    <property type="entry name" value="Aldolase"/>
    <property type="match status" value="1"/>
</dbReference>
<dbReference type="InterPro" id="IPR031338">
    <property type="entry name" value="KDPG/KHG_AS_2"/>
</dbReference>
<dbReference type="PROSITE" id="PS00160">
    <property type="entry name" value="ALDOLASE_KDPG_KHG_2"/>
    <property type="match status" value="1"/>
</dbReference>
<reference evidence="9" key="1">
    <citation type="submission" date="2020-03" db="EMBL/GenBank/DDBJ databases">
        <title>Solimonas marina sp. nov., isolated from deep seawater of the Pacific Ocean.</title>
        <authorList>
            <person name="Liu X."/>
            <person name="Lai Q."/>
            <person name="Sun F."/>
            <person name="Gai Y."/>
            <person name="Li G."/>
            <person name="Shao Z."/>
        </authorList>
    </citation>
    <scope>NUCLEOTIDE SEQUENCE</scope>
    <source>
        <strain evidence="9">C16B3</strain>
    </source>
</reference>
<dbReference type="InterPro" id="IPR000887">
    <property type="entry name" value="Aldlse_KDPG_KHG"/>
</dbReference>
<comment type="subunit">
    <text evidence="4">Homotrimer.</text>
</comment>
<organism evidence="9 10">
    <name type="scientific">Solimonas marina</name>
    <dbReference type="NCBI Taxonomy" id="2714601"/>
    <lineage>
        <taxon>Bacteria</taxon>
        <taxon>Pseudomonadati</taxon>
        <taxon>Pseudomonadota</taxon>
        <taxon>Gammaproteobacteria</taxon>
        <taxon>Nevskiales</taxon>
        <taxon>Nevskiaceae</taxon>
        <taxon>Solimonas</taxon>
    </lineage>
</organism>
<comment type="catalytic activity">
    <reaction evidence="1">
        <text>2-dehydro-3-deoxy-6-phospho-D-gluconate = D-glyceraldehyde 3-phosphate + pyruvate</text>
        <dbReference type="Rhea" id="RHEA:17089"/>
        <dbReference type="ChEBI" id="CHEBI:15361"/>
        <dbReference type="ChEBI" id="CHEBI:57569"/>
        <dbReference type="ChEBI" id="CHEBI:59776"/>
        <dbReference type="EC" id="4.1.2.14"/>
    </reaction>
</comment>
<name>A0A969WB09_9GAMM</name>
<dbReference type="PANTHER" id="PTHR30246">
    <property type="entry name" value="2-KETO-3-DEOXY-6-PHOSPHOGLUCONATE ALDOLASE"/>
    <property type="match status" value="1"/>
</dbReference>
<keyword evidence="6 9" id="KW-0456">Lyase</keyword>
<dbReference type="Gene3D" id="3.20.20.70">
    <property type="entry name" value="Aldolase class I"/>
    <property type="match status" value="1"/>
</dbReference>